<evidence type="ECO:0000256" key="1">
    <source>
        <dbReference type="ARBA" id="ARBA00011073"/>
    </source>
</evidence>
<dbReference type="AlphaFoldDB" id="A0A1S3INR3"/>
<evidence type="ECO:0000256" key="5">
    <source>
        <dbReference type="PROSITE-ProRule" id="PRU01240"/>
    </source>
</evidence>
<dbReference type="RefSeq" id="XP_013399174.1">
    <property type="nucleotide sequence ID" value="XM_013543720.1"/>
</dbReference>
<dbReference type="OrthoDB" id="206201at2759"/>
<feature type="active site" description="Charge relay system" evidence="5">
    <location>
        <position position="382"/>
    </location>
</feature>
<dbReference type="GeneID" id="106165508"/>
<dbReference type="PANTHER" id="PTHR43806:SF11">
    <property type="entry name" value="CEREVISIN-RELATED"/>
    <property type="match status" value="1"/>
</dbReference>
<evidence type="ECO:0000256" key="4">
    <source>
        <dbReference type="ARBA" id="ARBA00022825"/>
    </source>
</evidence>
<feature type="signal peptide" evidence="6">
    <location>
        <begin position="1"/>
        <end position="19"/>
    </location>
</feature>
<evidence type="ECO:0000256" key="2">
    <source>
        <dbReference type="ARBA" id="ARBA00022670"/>
    </source>
</evidence>
<evidence type="ECO:0000256" key="3">
    <source>
        <dbReference type="ARBA" id="ARBA00022801"/>
    </source>
</evidence>
<dbReference type="InParanoid" id="A0A1S3INR3"/>
<evidence type="ECO:0000259" key="7">
    <source>
        <dbReference type="Pfam" id="PF00082"/>
    </source>
</evidence>
<dbReference type="PRINTS" id="PR00723">
    <property type="entry name" value="SUBTILISIN"/>
</dbReference>
<evidence type="ECO:0000256" key="6">
    <source>
        <dbReference type="SAM" id="SignalP"/>
    </source>
</evidence>
<dbReference type="SUPFAM" id="SSF52743">
    <property type="entry name" value="Subtilisin-like"/>
    <property type="match status" value="1"/>
</dbReference>
<feature type="domain" description="Peptidase S8/S53" evidence="7">
    <location>
        <begin position="180"/>
        <end position="402"/>
    </location>
</feature>
<dbReference type="PROSITE" id="PS00137">
    <property type="entry name" value="SUBTILASE_HIS"/>
    <property type="match status" value="1"/>
</dbReference>
<keyword evidence="8" id="KW-1185">Reference proteome</keyword>
<dbReference type="Proteomes" id="UP000085678">
    <property type="component" value="Unplaced"/>
</dbReference>
<keyword evidence="4 5" id="KW-0720">Serine protease</keyword>
<evidence type="ECO:0000313" key="8">
    <source>
        <dbReference type="Proteomes" id="UP000085678"/>
    </source>
</evidence>
<dbReference type="PANTHER" id="PTHR43806">
    <property type="entry name" value="PEPTIDASE S8"/>
    <property type="match status" value="1"/>
</dbReference>
<accession>A0A1S3INR3</accession>
<dbReference type="InterPro" id="IPR034193">
    <property type="entry name" value="PCSK9_ProteinaseK-like"/>
</dbReference>
<dbReference type="KEGG" id="lak:106165508"/>
<dbReference type="PROSITE" id="PS51892">
    <property type="entry name" value="SUBTILASE"/>
    <property type="match status" value="1"/>
</dbReference>
<dbReference type="InterPro" id="IPR036852">
    <property type="entry name" value="Peptidase_S8/S53_dom_sf"/>
</dbReference>
<dbReference type="InterPro" id="IPR000209">
    <property type="entry name" value="Peptidase_S8/S53_dom"/>
</dbReference>
<dbReference type="InterPro" id="IPR050131">
    <property type="entry name" value="Peptidase_S8_subtilisin-like"/>
</dbReference>
<protein>
    <submittedName>
        <fullName evidence="9">Alkaline protease 1-like</fullName>
    </submittedName>
</protein>
<organism evidence="8 9">
    <name type="scientific">Lingula anatina</name>
    <name type="common">Brachiopod</name>
    <name type="synonym">Lingula unguis</name>
    <dbReference type="NCBI Taxonomy" id="7574"/>
    <lineage>
        <taxon>Eukaryota</taxon>
        <taxon>Metazoa</taxon>
        <taxon>Spiralia</taxon>
        <taxon>Lophotrochozoa</taxon>
        <taxon>Brachiopoda</taxon>
        <taxon>Linguliformea</taxon>
        <taxon>Lingulata</taxon>
        <taxon>Lingulida</taxon>
        <taxon>Linguloidea</taxon>
        <taxon>Lingulidae</taxon>
        <taxon>Lingula</taxon>
    </lineage>
</organism>
<dbReference type="CDD" id="cd04077">
    <property type="entry name" value="Peptidases_S8_PCSK9_ProteinaseK_like"/>
    <property type="match status" value="1"/>
</dbReference>
<proteinExistence type="inferred from homology"/>
<dbReference type="Gene3D" id="3.40.50.200">
    <property type="entry name" value="Peptidase S8/S53 domain"/>
    <property type="match status" value="1"/>
</dbReference>
<dbReference type="GO" id="GO:0004252">
    <property type="term" value="F:serine-type endopeptidase activity"/>
    <property type="evidence" value="ECO:0007669"/>
    <property type="project" value="UniProtKB-UniRule"/>
</dbReference>
<keyword evidence="3 5" id="KW-0378">Hydrolase</keyword>
<dbReference type="InterPro" id="IPR015500">
    <property type="entry name" value="Peptidase_S8_subtilisin-rel"/>
</dbReference>
<gene>
    <name evidence="9" type="primary">LOC106165508</name>
</gene>
<dbReference type="GO" id="GO:0005615">
    <property type="term" value="C:extracellular space"/>
    <property type="evidence" value="ECO:0007669"/>
    <property type="project" value="TreeGrafter"/>
</dbReference>
<keyword evidence="2 5" id="KW-0645">Protease</keyword>
<feature type="active site" description="Charge relay system" evidence="5">
    <location>
        <position position="218"/>
    </location>
</feature>
<sequence>MVGILVFGMFAITIAYQSGEQVNNMVPRDAPEAPPRRKGDHEAIRKKLQDAGVLRVSEEQGLVPLIEYTDGSGISGQYITRLLPGAKYGPIRRIIKGAGRRQQVKFNRDKDFIILRNISKSNLDDLRQLNDVIDEIEQDVKLTLNMEYCKSYDLPESYFWGLDALDGDAYNYKYNIWGDGKGIDVYVADTGINPNHEDFTGRVTIGLPTSTSVDDDGHGTHVASIIGGTNSGVAKRANIISLKVCSYWGYCSVSNTLDGCHLSNILNGCLWVKQRVQSTGRLSVFNFSLSGPFSMSLHDAVNDLLATGIPAIVGAGNDYGDACNYSPGSTANALTVGALKYFFEKASFANDGPCVDLYAPGEDIEGADFLENNTYTTESGTSMAAPFVHLVVAALLQVLRDNGTISSPSAQVVNYTNEYIIQYAFRGKLTDVSEDHLTLSTPCLDI</sequence>
<dbReference type="GO" id="GO:0006508">
    <property type="term" value="P:proteolysis"/>
    <property type="evidence" value="ECO:0007669"/>
    <property type="project" value="UniProtKB-KW"/>
</dbReference>
<dbReference type="Pfam" id="PF00082">
    <property type="entry name" value="Peptidase_S8"/>
    <property type="match status" value="1"/>
</dbReference>
<dbReference type="InterPro" id="IPR022398">
    <property type="entry name" value="Peptidase_S8_His-AS"/>
</dbReference>
<feature type="chain" id="PRO_5010386986" evidence="6">
    <location>
        <begin position="20"/>
        <end position="446"/>
    </location>
</feature>
<evidence type="ECO:0000313" key="9">
    <source>
        <dbReference type="RefSeq" id="XP_013399174.1"/>
    </source>
</evidence>
<keyword evidence="6" id="KW-0732">Signal</keyword>
<feature type="active site" description="Charge relay system" evidence="5">
    <location>
        <position position="189"/>
    </location>
</feature>
<reference evidence="9" key="1">
    <citation type="submission" date="2025-08" db="UniProtKB">
        <authorList>
            <consortium name="RefSeq"/>
        </authorList>
    </citation>
    <scope>IDENTIFICATION</scope>
    <source>
        <tissue evidence="9">Gonads</tissue>
    </source>
</reference>
<comment type="similarity">
    <text evidence="1 5">Belongs to the peptidase S8 family.</text>
</comment>
<name>A0A1S3INR3_LINAN</name>